<evidence type="ECO:0000313" key="1">
    <source>
        <dbReference type="EMBL" id="GGF25702.1"/>
    </source>
</evidence>
<protein>
    <recommendedName>
        <fullName evidence="3">Lipoprotein</fullName>
    </recommendedName>
</protein>
<proteinExistence type="predicted"/>
<evidence type="ECO:0008006" key="3">
    <source>
        <dbReference type="Google" id="ProtNLM"/>
    </source>
</evidence>
<dbReference type="EMBL" id="BMKP01000011">
    <property type="protein sequence ID" value="GGF25702.1"/>
    <property type="molecule type" value="Genomic_DNA"/>
</dbReference>
<evidence type="ECO:0000313" key="2">
    <source>
        <dbReference type="Proteomes" id="UP000655016"/>
    </source>
</evidence>
<reference evidence="2" key="1">
    <citation type="journal article" date="2019" name="Int. J. Syst. Evol. Microbiol.">
        <title>The Global Catalogue of Microorganisms (GCM) 10K type strain sequencing project: providing services to taxonomists for standard genome sequencing and annotation.</title>
        <authorList>
            <consortium name="The Broad Institute Genomics Platform"/>
            <consortium name="The Broad Institute Genome Sequencing Center for Infectious Disease"/>
            <person name="Wu L."/>
            <person name="Ma J."/>
        </authorList>
    </citation>
    <scope>NUCLEOTIDE SEQUENCE [LARGE SCALE GENOMIC DNA]</scope>
    <source>
        <strain evidence="2">CGMCC 1.16060</strain>
    </source>
</reference>
<organism evidence="1 2">
    <name type="scientific">Flavobacterium limi</name>
    <dbReference type="NCBI Taxonomy" id="2045105"/>
    <lineage>
        <taxon>Bacteria</taxon>
        <taxon>Pseudomonadati</taxon>
        <taxon>Bacteroidota</taxon>
        <taxon>Flavobacteriia</taxon>
        <taxon>Flavobacteriales</taxon>
        <taxon>Flavobacteriaceae</taxon>
        <taxon>Flavobacterium</taxon>
    </lineage>
</organism>
<name>A0ABQ1USD7_9FLAO</name>
<gene>
    <name evidence="1" type="ORF">GCM10011518_38810</name>
</gene>
<keyword evidence="2" id="KW-1185">Reference proteome</keyword>
<dbReference type="RefSeq" id="WP_163396097.1">
    <property type="nucleotide sequence ID" value="NZ_BMKP01000011.1"/>
</dbReference>
<comment type="caution">
    <text evidence="1">The sequence shown here is derived from an EMBL/GenBank/DDBJ whole genome shotgun (WGS) entry which is preliminary data.</text>
</comment>
<accession>A0ABQ1USD7</accession>
<sequence length="145" mass="16800">MNKTILTLLVILCISCSKKKETESIFIAEKDEYWVHHDYCYNTGGNCFHFNENGSYDRFLVTSTAFRLANNDGDLINDPGTWSIKNDSTFVWDKGVFKIEKITKKQILLSYYHYESKGIKCFVRLSKWIQTPQGPKPVDSLDNVK</sequence>
<dbReference type="Proteomes" id="UP000655016">
    <property type="component" value="Unassembled WGS sequence"/>
</dbReference>